<proteinExistence type="predicted"/>
<name>A0A0F9SC42_9ZZZZ</name>
<dbReference type="AlphaFoldDB" id="A0A0F9SC42"/>
<sequence>MSAWVVDKAHINLMVNAGLAVRHKPMHWYTPDGESHSLANENVNEVGQMLLDECIRSVSARYEDSEVTNLPGRSDAEYLIPFNFKLGYNAPAVVVLKQISCYEYQSCETDDWKETEAYAFCQALRHATINRLPGYEEAPWGWEKWPAENLQRIT</sequence>
<accession>A0A0F9SC42</accession>
<organism evidence="1">
    <name type="scientific">marine sediment metagenome</name>
    <dbReference type="NCBI Taxonomy" id="412755"/>
    <lineage>
        <taxon>unclassified sequences</taxon>
        <taxon>metagenomes</taxon>
        <taxon>ecological metagenomes</taxon>
    </lineage>
</organism>
<protein>
    <submittedName>
        <fullName evidence="1">Uncharacterized protein</fullName>
    </submittedName>
</protein>
<dbReference type="EMBL" id="LAZR01002096">
    <property type="protein sequence ID" value="KKN34576.1"/>
    <property type="molecule type" value="Genomic_DNA"/>
</dbReference>
<comment type="caution">
    <text evidence="1">The sequence shown here is derived from an EMBL/GenBank/DDBJ whole genome shotgun (WGS) entry which is preliminary data.</text>
</comment>
<gene>
    <name evidence="1" type="ORF">LCGC14_0792160</name>
</gene>
<evidence type="ECO:0000313" key="1">
    <source>
        <dbReference type="EMBL" id="KKN34576.1"/>
    </source>
</evidence>
<reference evidence="1" key="1">
    <citation type="journal article" date="2015" name="Nature">
        <title>Complex archaea that bridge the gap between prokaryotes and eukaryotes.</title>
        <authorList>
            <person name="Spang A."/>
            <person name="Saw J.H."/>
            <person name="Jorgensen S.L."/>
            <person name="Zaremba-Niedzwiedzka K."/>
            <person name="Martijn J."/>
            <person name="Lind A.E."/>
            <person name="van Eijk R."/>
            <person name="Schleper C."/>
            <person name="Guy L."/>
            <person name="Ettema T.J."/>
        </authorList>
    </citation>
    <scope>NUCLEOTIDE SEQUENCE</scope>
</reference>